<feature type="transmembrane region" description="Helical" evidence="1">
    <location>
        <begin position="113"/>
        <end position="131"/>
    </location>
</feature>
<dbReference type="InterPro" id="IPR053150">
    <property type="entry name" value="Teicoplanin_resist-assoc"/>
</dbReference>
<keyword evidence="1" id="KW-0812">Transmembrane</keyword>
<dbReference type="PANTHER" id="PTHR36834">
    <property type="entry name" value="MEMBRANE PROTEIN-RELATED"/>
    <property type="match status" value="1"/>
</dbReference>
<organism evidence="3 4">
    <name type="scientific">Bacillus toyonensis</name>
    <dbReference type="NCBI Taxonomy" id="155322"/>
    <lineage>
        <taxon>Bacteria</taxon>
        <taxon>Bacillati</taxon>
        <taxon>Bacillota</taxon>
        <taxon>Bacilli</taxon>
        <taxon>Bacillales</taxon>
        <taxon>Bacillaceae</taxon>
        <taxon>Bacillus</taxon>
        <taxon>Bacillus cereus group</taxon>
    </lineage>
</organism>
<protein>
    <recommendedName>
        <fullName evidence="2">VanZ-like domain-containing protein</fullName>
    </recommendedName>
</protein>
<dbReference type="Pfam" id="PF04892">
    <property type="entry name" value="VanZ"/>
    <property type="match status" value="1"/>
</dbReference>
<name>A0A2A8H891_9BACI</name>
<accession>A0A2A8H891</accession>
<reference evidence="3 4" key="1">
    <citation type="submission" date="2017-09" db="EMBL/GenBank/DDBJ databases">
        <title>Large-scale bioinformatics analysis of Bacillus genomes uncovers conserved roles of natural products in bacterial physiology.</title>
        <authorList>
            <consortium name="Agbiome Team Llc"/>
            <person name="Bleich R.M."/>
            <person name="Grubbs K.J."/>
            <person name="Santa Maria K.C."/>
            <person name="Allen S.E."/>
            <person name="Farag S."/>
            <person name="Shank E.A."/>
            <person name="Bowers A."/>
        </authorList>
    </citation>
    <scope>NUCLEOTIDE SEQUENCE [LARGE SCALE GENOMIC DNA]</scope>
    <source>
        <strain evidence="3 4">AFS021349</strain>
    </source>
</reference>
<dbReference type="AlphaFoldDB" id="A0A2A8H891"/>
<feature type="domain" description="VanZ-like" evidence="2">
    <location>
        <begin position="49"/>
        <end position="194"/>
    </location>
</feature>
<keyword evidence="1" id="KW-1133">Transmembrane helix</keyword>
<sequence>METYLLSIKTAFIIFLIVVSIVSIPFLLWQYKKYGYIHYFHTFIVYSLLLYGISVYCLVIFPLPTTFNTCSIQKLGMQHYSLVPFTFVTDFLRETNVIWNSPMTYTRMFKERGFIQVVCNMMLLFPLGIYLRYYFCYKILQTLLIISSVSLFFEITQLTGIYGLYNCPYRLFDIDDIILNTSGGIMGFYAFSIISWFSYNKKTTYNNKELSIQKL</sequence>
<dbReference type="Proteomes" id="UP000220841">
    <property type="component" value="Unassembled WGS sequence"/>
</dbReference>
<dbReference type="RefSeq" id="WP_098227484.1">
    <property type="nucleotide sequence ID" value="NZ_NUBY01000198.1"/>
</dbReference>
<feature type="transmembrane region" description="Helical" evidence="1">
    <location>
        <begin position="43"/>
        <end position="63"/>
    </location>
</feature>
<comment type="caution">
    <text evidence="3">The sequence shown here is derived from an EMBL/GenBank/DDBJ whole genome shotgun (WGS) entry which is preliminary data.</text>
</comment>
<dbReference type="EMBL" id="NUBY01000198">
    <property type="protein sequence ID" value="PEP95275.1"/>
    <property type="molecule type" value="Genomic_DNA"/>
</dbReference>
<evidence type="ECO:0000313" key="4">
    <source>
        <dbReference type="Proteomes" id="UP000220841"/>
    </source>
</evidence>
<proteinExistence type="predicted"/>
<feature type="transmembrane region" description="Helical" evidence="1">
    <location>
        <begin position="12"/>
        <end position="31"/>
    </location>
</feature>
<keyword evidence="1" id="KW-0472">Membrane</keyword>
<feature type="transmembrane region" description="Helical" evidence="1">
    <location>
        <begin position="177"/>
        <end position="199"/>
    </location>
</feature>
<dbReference type="PANTHER" id="PTHR36834:SF1">
    <property type="entry name" value="INTEGRAL MEMBRANE PROTEIN"/>
    <property type="match status" value="1"/>
</dbReference>
<dbReference type="InterPro" id="IPR006976">
    <property type="entry name" value="VanZ-like"/>
</dbReference>
<evidence type="ECO:0000259" key="2">
    <source>
        <dbReference type="Pfam" id="PF04892"/>
    </source>
</evidence>
<evidence type="ECO:0000313" key="3">
    <source>
        <dbReference type="EMBL" id="PEP95275.1"/>
    </source>
</evidence>
<evidence type="ECO:0000256" key="1">
    <source>
        <dbReference type="SAM" id="Phobius"/>
    </source>
</evidence>
<feature type="transmembrane region" description="Helical" evidence="1">
    <location>
        <begin position="143"/>
        <end position="165"/>
    </location>
</feature>
<gene>
    <name evidence="3" type="ORF">CN585_25960</name>
</gene>